<dbReference type="PANTHER" id="PTHR21143:SF134">
    <property type="entry name" value="GUSTATORY RECEPTOR"/>
    <property type="match status" value="1"/>
</dbReference>
<keyword evidence="2" id="KW-1003">Cell membrane</keyword>
<dbReference type="GO" id="GO:0005886">
    <property type="term" value="C:plasma membrane"/>
    <property type="evidence" value="ECO:0007669"/>
    <property type="project" value="UniProtKB-SubCell"/>
</dbReference>
<evidence type="ECO:0000256" key="5">
    <source>
        <dbReference type="ARBA" id="ARBA00023136"/>
    </source>
</evidence>
<feature type="transmembrane region" description="Helical" evidence="8">
    <location>
        <begin position="259"/>
        <end position="283"/>
    </location>
</feature>
<organism evidence="9 10">
    <name type="scientific">Pieris macdunnoughi</name>
    <dbReference type="NCBI Taxonomy" id="345717"/>
    <lineage>
        <taxon>Eukaryota</taxon>
        <taxon>Metazoa</taxon>
        <taxon>Ecdysozoa</taxon>
        <taxon>Arthropoda</taxon>
        <taxon>Hexapoda</taxon>
        <taxon>Insecta</taxon>
        <taxon>Pterygota</taxon>
        <taxon>Neoptera</taxon>
        <taxon>Endopterygota</taxon>
        <taxon>Lepidoptera</taxon>
        <taxon>Glossata</taxon>
        <taxon>Ditrysia</taxon>
        <taxon>Papilionoidea</taxon>
        <taxon>Pieridae</taxon>
        <taxon>Pierinae</taxon>
        <taxon>Pieris</taxon>
    </lineage>
</organism>
<dbReference type="AlphaFoldDB" id="A0A821TY54"/>
<keyword evidence="3 8" id="KW-0812">Transmembrane</keyword>
<evidence type="ECO:0008006" key="11">
    <source>
        <dbReference type="Google" id="ProtNLM"/>
    </source>
</evidence>
<evidence type="ECO:0000256" key="6">
    <source>
        <dbReference type="ARBA" id="ARBA00023170"/>
    </source>
</evidence>
<evidence type="ECO:0000256" key="2">
    <source>
        <dbReference type="ARBA" id="ARBA00022475"/>
    </source>
</evidence>
<dbReference type="GO" id="GO:0043025">
    <property type="term" value="C:neuronal cell body"/>
    <property type="evidence" value="ECO:0007669"/>
    <property type="project" value="TreeGrafter"/>
</dbReference>
<keyword evidence="10" id="KW-1185">Reference proteome</keyword>
<evidence type="ECO:0000256" key="8">
    <source>
        <dbReference type="SAM" id="Phobius"/>
    </source>
</evidence>
<dbReference type="Pfam" id="PF08395">
    <property type="entry name" value="7tm_7"/>
    <property type="match status" value="1"/>
</dbReference>
<evidence type="ECO:0000313" key="9">
    <source>
        <dbReference type="EMBL" id="CAF4881946.1"/>
    </source>
</evidence>
<keyword evidence="5 8" id="KW-0472">Membrane</keyword>
<dbReference type="GO" id="GO:0008049">
    <property type="term" value="P:male courtship behavior"/>
    <property type="evidence" value="ECO:0007669"/>
    <property type="project" value="TreeGrafter"/>
</dbReference>
<evidence type="ECO:0000256" key="4">
    <source>
        <dbReference type="ARBA" id="ARBA00022989"/>
    </source>
</evidence>
<dbReference type="GO" id="GO:0007635">
    <property type="term" value="P:chemosensory behavior"/>
    <property type="evidence" value="ECO:0007669"/>
    <property type="project" value="TreeGrafter"/>
</dbReference>
<dbReference type="OrthoDB" id="6366728at2759"/>
<evidence type="ECO:0000256" key="1">
    <source>
        <dbReference type="ARBA" id="ARBA00004651"/>
    </source>
</evidence>
<evidence type="ECO:0000313" key="10">
    <source>
        <dbReference type="Proteomes" id="UP000663880"/>
    </source>
</evidence>
<keyword evidence="4 8" id="KW-1133">Transmembrane helix</keyword>
<sequence>MELVNFLIVSSTTYIYAYLNRAKYLKIFNMIVSTWSGIPQSPNSRNFLMKLYVSTNMILIVIVILILLQIYLNTNQANIVQKFIVGITLNMPQVIQFCFLAFYTTLVRCITAILARITENCKSLKASDEANMSIRQMELVYMKVFEIKMDINKAFEGPILASLFQSFHALVSEAYLIYYAELHTNDTSKTFVYNNGVWITCQFIKIYLLSYSGNSLKAEAFKIGEALHYVSTEGQGLRWMMEVQHFSTMLKYQSMDISVFGYFSLNATLMFNMSASAITYLIIMVQFA</sequence>
<protein>
    <recommendedName>
        <fullName evidence="11">Gustatory receptor</fullName>
    </recommendedName>
</protein>
<proteinExistence type="predicted"/>
<comment type="caution">
    <text evidence="9">The sequence shown here is derived from an EMBL/GenBank/DDBJ whole genome shotgun (WGS) entry which is preliminary data.</text>
</comment>
<evidence type="ECO:0000256" key="3">
    <source>
        <dbReference type="ARBA" id="ARBA00022692"/>
    </source>
</evidence>
<keyword evidence="7" id="KW-0807">Transducer</keyword>
<dbReference type="InterPro" id="IPR013604">
    <property type="entry name" value="7TM_chemorcpt"/>
</dbReference>
<dbReference type="PANTHER" id="PTHR21143">
    <property type="entry name" value="INVERTEBRATE GUSTATORY RECEPTOR"/>
    <property type="match status" value="1"/>
</dbReference>
<comment type="subcellular location">
    <subcellularLocation>
        <location evidence="1">Cell membrane</location>
        <topology evidence="1">Multi-pass membrane protein</topology>
    </subcellularLocation>
</comment>
<feature type="transmembrane region" description="Helical" evidence="8">
    <location>
        <begin position="94"/>
        <end position="115"/>
    </location>
</feature>
<keyword evidence="6" id="KW-0675">Receptor</keyword>
<evidence type="ECO:0000256" key="7">
    <source>
        <dbReference type="ARBA" id="ARBA00023224"/>
    </source>
</evidence>
<dbReference type="GO" id="GO:0050909">
    <property type="term" value="P:sensory perception of taste"/>
    <property type="evidence" value="ECO:0007669"/>
    <property type="project" value="InterPro"/>
</dbReference>
<dbReference type="EMBL" id="CAJOBZ010000027">
    <property type="protein sequence ID" value="CAF4881946.1"/>
    <property type="molecule type" value="Genomic_DNA"/>
</dbReference>
<gene>
    <name evidence="9" type="ORF">PMACD_LOCUS9691</name>
</gene>
<name>A0A821TY54_9NEOP</name>
<dbReference type="GO" id="GO:0030424">
    <property type="term" value="C:axon"/>
    <property type="evidence" value="ECO:0007669"/>
    <property type="project" value="TreeGrafter"/>
</dbReference>
<dbReference type="Proteomes" id="UP000663880">
    <property type="component" value="Unassembled WGS sequence"/>
</dbReference>
<feature type="transmembrane region" description="Helical" evidence="8">
    <location>
        <begin position="51"/>
        <end position="74"/>
    </location>
</feature>
<dbReference type="GO" id="GO:0007165">
    <property type="term" value="P:signal transduction"/>
    <property type="evidence" value="ECO:0007669"/>
    <property type="project" value="UniProtKB-KW"/>
</dbReference>
<accession>A0A821TY54</accession>
<dbReference type="GO" id="GO:0030425">
    <property type="term" value="C:dendrite"/>
    <property type="evidence" value="ECO:0007669"/>
    <property type="project" value="TreeGrafter"/>
</dbReference>
<reference evidence="9" key="1">
    <citation type="submission" date="2021-02" db="EMBL/GenBank/DDBJ databases">
        <authorList>
            <person name="Steward A R."/>
        </authorList>
    </citation>
    <scope>NUCLEOTIDE SEQUENCE</scope>
</reference>